<keyword evidence="1" id="KW-0808">Transferase</keyword>
<accession>A0A554A0G1</accession>
<sequence length="178" mass="20017">MGGHHSSAMGKDEWLTPPEIVESLGMFDLDPCAPIDRPWNTANKHLSILDNGLNTDWSGRVWLNPPYGRETTKWLDKLADHGNGIALIFARTETEMFFNHVWNKADALLFFKGRLHFYHVDGVRAKANAGAPSVLIAYGENNVATLKKVEQWGKLIDLRMTSNLQKEDEHCLTKVTGC</sequence>
<reference evidence="1 2" key="1">
    <citation type="submission" date="2019-07" db="EMBL/GenBank/DDBJ databases">
        <authorList>
            <person name="Park Y.J."/>
            <person name="Jeong S.E."/>
            <person name="Jung H.S."/>
        </authorList>
    </citation>
    <scope>NUCLEOTIDE SEQUENCE [LARGE SCALE GENOMIC DNA]</scope>
    <source>
        <strain evidence="2">P16(2019)</strain>
    </source>
</reference>
<dbReference type="GO" id="GO:0003677">
    <property type="term" value="F:DNA binding"/>
    <property type="evidence" value="ECO:0007669"/>
    <property type="project" value="InterPro"/>
</dbReference>
<dbReference type="InterPro" id="IPR008593">
    <property type="entry name" value="Dam_MeTrfase"/>
</dbReference>
<dbReference type="GO" id="GO:0009007">
    <property type="term" value="F:site-specific DNA-methyltransferase (adenine-specific) activity"/>
    <property type="evidence" value="ECO:0007669"/>
    <property type="project" value="InterPro"/>
</dbReference>
<dbReference type="AlphaFoldDB" id="A0A554A0G1"/>
<comment type="caution">
    <text evidence="1">The sequence shown here is derived from an EMBL/GenBank/DDBJ whole genome shotgun (WGS) entry which is preliminary data.</text>
</comment>
<keyword evidence="2" id="KW-1185">Reference proteome</keyword>
<dbReference type="GO" id="GO:0009307">
    <property type="term" value="P:DNA restriction-modification system"/>
    <property type="evidence" value="ECO:0007669"/>
    <property type="project" value="InterPro"/>
</dbReference>
<dbReference type="Pfam" id="PF05869">
    <property type="entry name" value="Dam"/>
    <property type="match status" value="1"/>
</dbReference>
<evidence type="ECO:0000313" key="1">
    <source>
        <dbReference type="EMBL" id="TSB47187.1"/>
    </source>
</evidence>
<dbReference type="Proteomes" id="UP000318521">
    <property type="component" value="Unassembled WGS sequence"/>
</dbReference>
<dbReference type="OrthoDB" id="189843at2"/>
<organism evidence="1 2">
    <name type="scientific">Alkalicoccobacillus porphyridii</name>
    <dbReference type="NCBI Taxonomy" id="2597270"/>
    <lineage>
        <taxon>Bacteria</taxon>
        <taxon>Bacillati</taxon>
        <taxon>Bacillota</taxon>
        <taxon>Bacilli</taxon>
        <taxon>Bacillales</taxon>
        <taxon>Bacillaceae</taxon>
        <taxon>Alkalicoccobacillus</taxon>
    </lineage>
</organism>
<evidence type="ECO:0000313" key="2">
    <source>
        <dbReference type="Proteomes" id="UP000318521"/>
    </source>
</evidence>
<dbReference type="GO" id="GO:0032259">
    <property type="term" value="P:methylation"/>
    <property type="evidence" value="ECO:0007669"/>
    <property type="project" value="UniProtKB-KW"/>
</dbReference>
<proteinExistence type="predicted"/>
<name>A0A554A0G1_9BACI</name>
<dbReference type="EMBL" id="VLXZ01000004">
    <property type="protein sequence ID" value="TSB47187.1"/>
    <property type="molecule type" value="Genomic_DNA"/>
</dbReference>
<keyword evidence="1" id="KW-0489">Methyltransferase</keyword>
<protein>
    <submittedName>
        <fullName evidence="1">Adenine methyltransferase</fullName>
    </submittedName>
</protein>
<gene>
    <name evidence="1" type="ORF">FN960_09015</name>
</gene>